<gene>
    <name evidence="1" type="ORF">BO70DRAFT_394702</name>
</gene>
<dbReference type="EMBL" id="MSFL01000007">
    <property type="protein sequence ID" value="PWY86685.1"/>
    <property type="molecule type" value="Genomic_DNA"/>
</dbReference>
<dbReference type="GeneID" id="37068713"/>
<dbReference type="RefSeq" id="XP_025400917.1">
    <property type="nucleotide sequence ID" value="XM_025546476.1"/>
</dbReference>
<dbReference type="VEuPathDB" id="FungiDB:BO70DRAFT_394702"/>
<name>A0A317WKV3_9EURO</name>
<evidence type="ECO:0000313" key="2">
    <source>
        <dbReference type="Proteomes" id="UP000247233"/>
    </source>
</evidence>
<dbReference type="STRING" id="1448321.A0A317WKV3"/>
<proteinExistence type="predicted"/>
<accession>A0A317WKV3</accession>
<evidence type="ECO:0000313" key="1">
    <source>
        <dbReference type="EMBL" id="PWY86685.1"/>
    </source>
</evidence>
<protein>
    <submittedName>
        <fullName evidence="1">Uncharacterized protein</fullName>
    </submittedName>
</protein>
<reference evidence="1 2" key="1">
    <citation type="submission" date="2016-12" db="EMBL/GenBank/DDBJ databases">
        <title>The genomes of Aspergillus section Nigri reveals drivers in fungal speciation.</title>
        <authorList>
            <consortium name="DOE Joint Genome Institute"/>
            <person name="Vesth T.C."/>
            <person name="Nybo J."/>
            <person name="Theobald S."/>
            <person name="Brandl J."/>
            <person name="Frisvad J.C."/>
            <person name="Nielsen K.F."/>
            <person name="Lyhne E.K."/>
            <person name="Kogle M.E."/>
            <person name="Kuo A."/>
            <person name="Riley R."/>
            <person name="Clum A."/>
            <person name="Nolan M."/>
            <person name="Lipzen A."/>
            <person name="Salamov A."/>
            <person name="Henrissat B."/>
            <person name="Wiebenga A."/>
            <person name="De Vries R.P."/>
            <person name="Grigoriev I.V."/>
            <person name="Mortensen U.H."/>
            <person name="Andersen M.R."/>
            <person name="Baker S.E."/>
        </authorList>
    </citation>
    <scope>NUCLEOTIDE SEQUENCE [LARGE SCALE GENOMIC DNA]</scope>
    <source>
        <strain evidence="1 2">CBS 117.55</strain>
    </source>
</reference>
<keyword evidence="2" id="KW-1185">Reference proteome</keyword>
<organism evidence="1 2">
    <name type="scientific">Aspergillus heteromorphus CBS 117.55</name>
    <dbReference type="NCBI Taxonomy" id="1448321"/>
    <lineage>
        <taxon>Eukaryota</taxon>
        <taxon>Fungi</taxon>
        <taxon>Dikarya</taxon>
        <taxon>Ascomycota</taxon>
        <taxon>Pezizomycotina</taxon>
        <taxon>Eurotiomycetes</taxon>
        <taxon>Eurotiomycetidae</taxon>
        <taxon>Eurotiales</taxon>
        <taxon>Aspergillaceae</taxon>
        <taxon>Aspergillus</taxon>
        <taxon>Aspergillus subgen. Circumdati</taxon>
    </lineage>
</organism>
<comment type="caution">
    <text evidence="1">The sequence shown here is derived from an EMBL/GenBank/DDBJ whole genome shotgun (WGS) entry which is preliminary data.</text>
</comment>
<dbReference type="OrthoDB" id="2103397at2759"/>
<sequence length="268" mass="29886">MPYLTSAPEIFRKTRDLAQGHLDDYGDEDMLECMTAEVGGGEERTDIDLEDMTSSDLERFFGVTEGSEPFPETGDEAPLTNFLVGHQARFQSAMNRALESEAKIHITLGFLLLDTFYRVLGFLERENRTLPRTKKLNLNAGTRLQGAVPGPSGEGHHITGDVDYSVFAGFDLHFDLASNLVCVVVKPQGFSSTREPQIISSMALVQKRRMKTGVQSPTVYGILSNSSQFYFFHTDAQQRYSVLWYSSILSSCISRTFLLSLLHDAPPI</sequence>
<dbReference type="Proteomes" id="UP000247233">
    <property type="component" value="Unassembled WGS sequence"/>
</dbReference>
<dbReference type="AlphaFoldDB" id="A0A317WKV3"/>